<dbReference type="EMBL" id="CABFNQ020000767">
    <property type="protein sequence ID" value="CAH0042443.1"/>
    <property type="molecule type" value="Genomic_DNA"/>
</dbReference>
<dbReference type="Pfam" id="PF20684">
    <property type="entry name" value="Fung_rhodopsin"/>
    <property type="match status" value="1"/>
</dbReference>
<comment type="caution">
    <text evidence="3">The sequence shown here is derived from an EMBL/GenBank/DDBJ whole genome shotgun (WGS) entry which is preliminary data.</text>
</comment>
<feature type="transmembrane region" description="Helical" evidence="1">
    <location>
        <begin position="34"/>
        <end position="60"/>
    </location>
</feature>
<feature type="transmembrane region" description="Helical" evidence="1">
    <location>
        <begin position="132"/>
        <end position="154"/>
    </location>
</feature>
<keyword evidence="1" id="KW-0472">Membrane</keyword>
<feature type="transmembrane region" description="Helical" evidence="1">
    <location>
        <begin position="175"/>
        <end position="195"/>
    </location>
</feature>
<evidence type="ECO:0000313" key="3">
    <source>
        <dbReference type="EMBL" id="CAH0042443.1"/>
    </source>
</evidence>
<dbReference type="Proteomes" id="UP000696573">
    <property type="component" value="Unassembled WGS sequence"/>
</dbReference>
<reference evidence="3" key="1">
    <citation type="submission" date="2021-10" db="EMBL/GenBank/DDBJ databases">
        <authorList>
            <person name="Piombo E."/>
        </authorList>
    </citation>
    <scope>NUCLEOTIDE SEQUENCE</scope>
</reference>
<dbReference type="InterPro" id="IPR049326">
    <property type="entry name" value="Rhodopsin_dom_fungi"/>
</dbReference>
<keyword evidence="1" id="KW-0812">Transmembrane</keyword>
<feature type="transmembrane region" description="Helical" evidence="1">
    <location>
        <begin position="239"/>
        <end position="256"/>
    </location>
</feature>
<keyword evidence="4" id="KW-1185">Reference proteome</keyword>
<proteinExistence type="predicted"/>
<dbReference type="OrthoDB" id="5134821at2759"/>
<gene>
    <name evidence="3" type="ORF">CRHIZ90672A_00018736</name>
</gene>
<name>A0A9N9YUJ6_9HYPO</name>
<dbReference type="AlphaFoldDB" id="A0A9N9YUJ6"/>
<organism evidence="3 4">
    <name type="scientific">Clonostachys rhizophaga</name>
    <dbReference type="NCBI Taxonomy" id="160324"/>
    <lineage>
        <taxon>Eukaryota</taxon>
        <taxon>Fungi</taxon>
        <taxon>Dikarya</taxon>
        <taxon>Ascomycota</taxon>
        <taxon>Pezizomycotina</taxon>
        <taxon>Sordariomycetes</taxon>
        <taxon>Hypocreomycetidae</taxon>
        <taxon>Hypocreales</taxon>
        <taxon>Bionectriaceae</taxon>
        <taxon>Clonostachys</taxon>
    </lineage>
</organism>
<sequence>MVGGFVEAFTAEPQATGDALPVPFRSMGGSSPGYILGLTMTALLALLGSASLLIRFAACLFCRKYKVQAQDVIGLLGAVCLLSFSKTLFKDTKPAKSQLPFCAVLWCGYEKIKANVFFTPQSDLNRDALGRLFFLSFVASMMFYAICILTKCATLLHWARSLFYRGVSPAASRTCYILIVVILGYFPAIIIFFSLRCRPLGKTWSPWIPVSRTSNAPVAFATVYVLWAQRSRKHMWEIWVLYSIGFLGVCCSVGQLQAMHRDRKRDEGSNIMSEIYLWELAESTIVIMVFCLPKFRALVDSNIRKRGRNQIQAPATIVNVSSFAEAIQMKRMPNANITYIMEAPAPKPTVDNMENGFIEILPSIQE</sequence>
<feature type="domain" description="Rhodopsin" evidence="2">
    <location>
        <begin position="121"/>
        <end position="299"/>
    </location>
</feature>
<accession>A0A9N9YUJ6</accession>
<evidence type="ECO:0000256" key="1">
    <source>
        <dbReference type="SAM" id="Phobius"/>
    </source>
</evidence>
<protein>
    <recommendedName>
        <fullName evidence="2">Rhodopsin domain-containing protein</fullName>
    </recommendedName>
</protein>
<feature type="transmembrane region" description="Helical" evidence="1">
    <location>
        <begin position="276"/>
        <end position="299"/>
    </location>
</feature>
<evidence type="ECO:0000313" key="4">
    <source>
        <dbReference type="Proteomes" id="UP000696573"/>
    </source>
</evidence>
<evidence type="ECO:0000259" key="2">
    <source>
        <dbReference type="Pfam" id="PF20684"/>
    </source>
</evidence>
<keyword evidence="1" id="KW-1133">Transmembrane helix</keyword>